<feature type="compositionally biased region" description="Basic and acidic residues" evidence="8">
    <location>
        <begin position="561"/>
        <end position="574"/>
    </location>
</feature>
<dbReference type="SUPFAM" id="SSF82171">
    <property type="entry name" value="DPP6 N-terminal domain-like"/>
    <property type="match status" value="1"/>
</dbReference>
<dbReference type="InParanoid" id="A0A2R5GMX1"/>
<evidence type="ECO:0000256" key="3">
    <source>
        <dbReference type="ARBA" id="ARBA00022540"/>
    </source>
</evidence>
<dbReference type="GO" id="GO:0000049">
    <property type="term" value="F:tRNA binding"/>
    <property type="evidence" value="ECO:0007669"/>
    <property type="project" value="TreeGrafter"/>
</dbReference>
<accession>A0A2R5GMX1</accession>
<dbReference type="GO" id="GO:0022627">
    <property type="term" value="C:cytosolic small ribosomal subunit"/>
    <property type="evidence" value="ECO:0007669"/>
    <property type="project" value="TreeGrafter"/>
</dbReference>
<evidence type="ECO:0000256" key="8">
    <source>
        <dbReference type="SAM" id="MobiDB-lite"/>
    </source>
</evidence>
<reference evidence="10 11" key="1">
    <citation type="submission" date="2017-12" db="EMBL/GenBank/DDBJ databases">
        <title>Sequencing, de novo assembly and annotation of complete genome of a new Thraustochytrid species, strain FCC1311.</title>
        <authorList>
            <person name="Sedici K."/>
            <person name="Godart F."/>
            <person name="Aiese Cigliano R."/>
            <person name="Sanseverino W."/>
            <person name="Barakat M."/>
            <person name="Ortet P."/>
            <person name="Marechal E."/>
            <person name="Cagnac O."/>
            <person name="Amato A."/>
        </authorList>
    </citation>
    <scope>NUCLEOTIDE SEQUENCE [LARGE SCALE GENOMIC DNA]</scope>
</reference>
<feature type="region of interest" description="Disordered" evidence="8">
    <location>
        <begin position="450"/>
        <end position="574"/>
    </location>
</feature>
<dbReference type="OrthoDB" id="2194683at2759"/>
<dbReference type="EMBL" id="BEYU01000118">
    <property type="protein sequence ID" value="GBG32240.1"/>
    <property type="molecule type" value="Genomic_DNA"/>
</dbReference>
<comment type="caution">
    <text evidence="10">The sequence shown here is derived from an EMBL/GenBank/DDBJ whole genome shotgun (WGS) entry which is preliminary data.</text>
</comment>
<sequence length="574" mass="62359">MSAEKSEAAAPEAPAAKPYKRIQYAVLGREGLQFKLGPNKKRGELVQKDDPDSLFSKLEPPVKDFVYSATDGSRVAVLRGTVVSVFDCDTGKLINSIERPNIMKMALSPLGTFLLTWEKYSAEVAQAGGNLTVWRVEDGNVMMRVIEKNLLDTTWPLVKWTDDENVAAYMVKNTVHMYDGTKLDRFTKVKIEGVSQFSIKKKDGPLSEDNPCRIAAFKPESNSGPAKLSVLSYIGEPLDQPTLTKSTFKATECKFAWAANGDAVLVKTETDVDTTGQSYYGESALYLLHADGQYDAKIMPHKDDGPFHDFAWSPQGRVFVAISGRSPASSVLYNMKGDAIFDFGQAHRNTIRFSPHGRFLCLGGFGNLSGDMDFWDMNKKSRMGSVRANCAVSQEWSPCGRFFMTGTLFPRMRVDNGLSFYTYRGQHLFDVSVREATKALFRPAAPGVYADRPQTPLKKGEKAPSIEAGAGAKSGANGAPKKPAGVYRPPGASGSLAAQMRAEREGSTGPRKLTGLAALAAGGGSSMSNNTIPGMTPILDKKQSANPSGKSKAALRRERKKKAEAARKAAEEDA</sequence>
<proteinExistence type="inferred from homology"/>
<dbReference type="InterPro" id="IPR013979">
    <property type="entry name" value="TIF_beta_prop-like"/>
</dbReference>
<keyword evidence="6" id="KW-0810">Translation regulation</keyword>
<gene>
    <name evidence="10" type="ORF">FCC1311_084652</name>
</gene>
<dbReference type="InterPro" id="IPR011387">
    <property type="entry name" value="TIF2A"/>
</dbReference>
<feature type="domain" description="Translation initiation factor beta propellor-like" evidence="9">
    <location>
        <begin position="245"/>
        <end position="435"/>
    </location>
</feature>
<keyword evidence="5" id="KW-0677">Repeat</keyword>
<evidence type="ECO:0000259" key="9">
    <source>
        <dbReference type="Pfam" id="PF08662"/>
    </source>
</evidence>
<keyword evidence="11" id="KW-1185">Reference proteome</keyword>
<name>A0A2R5GMX1_9STRA</name>
<dbReference type="Gene3D" id="2.130.10.10">
    <property type="entry name" value="YVTN repeat-like/Quinoprotein amine dehydrogenase"/>
    <property type="match status" value="1"/>
</dbReference>
<keyword evidence="4" id="KW-0853">WD repeat</keyword>
<dbReference type="GO" id="GO:0006417">
    <property type="term" value="P:regulation of translation"/>
    <property type="evidence" value="ECO:0007669"/>
    <property type="project" value="UniProtKB-KW"/>
</dbReference>
<evidence type="ECO:0000256" key="6">
    <source>
        <dbReference type="ARBA" id="ARBA00022845"/>
    </source>
</evidence>
<organism evidence="10 11">
    <name type="scientific">Hondaea fermentalgiana</name>
    <dbReference type="NCBI Taxonomy" id="2315210"/>
    <lineage>
        <taxon>Eukaryota</taxon>
        <taxon>Sar</taxon>
        <taxon>Stramenopiles</taxon>
        <taxon>Bigyra</taxon>
        <taxon>Labyrinthulomycetes</taxon>
        <taxon>Thraustochytrida</taxon>
        <taxon>Thraustochytriidae</taxon>
        <taxon>Hondaea</taxon>
    </lineage>
</organism>
<evidence type="ECO:0000313" key="10">
    <source>
        <dbReference type="EMBL" id="GBG32240.1"/>
    </source>
</evidence>
<protein>
    <recommendedName>
        <fullName evidence="2">Eukaryotic translation initiation factor 2A</fullName>
    </recommendedName>
</protein>
<feature type="compositionally biased region" description="Low complexity" evidence="8">
    <location>
        <begin position="468"/>
        <end position="485"/>
    </location>
</feature>
<dbReference type="Pfam" id="PF08662">
    <property type="entry name" value="eIF2A"/>
    <property type="match status" value="1"/>
</dbReference>
<dbReference type="AlphaFoldDB" id="A0A2R5GMX1"/>
<evidence type="ECO:0000313" key="11">
    <source>
        <dbReference type="Proteomes" id="UP000241890"/>
    </source>
</evidence>
<evidence type="ECO:0000256" key="4">
    <source>
        <dbReference type="ARBA" id="ARBA00022574"/>
    </source>
</evidence>
<evidence type="ECO:0000256" key="1">
    <source>
        <dbReference type="ARBA" id="ARBA00009573"/>
    </source>
</evidence>
<dbReference type="Proteomes" id="UP000241890">
    <property type="component" value="Unassembled WGS sequence"/>
</dbReference>
<evidence type="ECO:0000256" key="7">
    <source>
        <dbReference type="ARBA" id="ARBA00022917"/>
    </source>
</evidence>
<keyword evidence="3 10" id="KW-0396">Initiation factor</keyword>
<dbReference type="GO" id="GO:0003729">
    <property type="term" value="F:mRNA binding"/>
    <property type="evidence" value="ECO:0007669"/>
    <property type="project" value="TreeGrafter"/>
</dbReference>
<dbReference type="GO" id="GO:0003743">
    <property type="term" value="F:translation initiation factor activity"/>
    <property type="evidence" value="ECO:0007669"/>
    <property type="project" value="UniProtKB-KW"/>
</dbReference>
<keyword evidence="7" id="KW-0648">Protein biosynthesis</keyword>
<dbReference type="PANTHER" id="PTHR13227">
    <property type="entry name" value="EUKARYOTIC TRANSLATION INITIATION FACTOR 2A"/>
    <property type="match status" value="1"/>
</dbReference>
<dbReference type="GO" id="GO:0043022">
    <property type="term" value="F:ribosome binding"/>
    <property type="evidence" value="ECO:0007669"/>
    <property type="project" value="TreeGrafter"/>
</dbReference>
<dbReference type="PANTHER" id="PTHR13227:SF0">
    <property type="entry name" value="EUKARYOTIC TRANSLATION INITIATION FACTOR 2A"/>
    <property type="match status" value="1"/>
</dbReference>
<dbReference type="InterPro" id="IPR015943">
    <property type="entry name" value="WD40/YVTN_repeat-like_dom_sf"/>
</dbReference>
<evidence type="ECO:0000256" key="2">
    <source>
        <dbReference type="ARBA" id="ARBA00013819"/>
    </source>
</evidence>
<evidence type="ECO:0000256" key="5">
    <source>
        <dbReference type="ARBA" id="ARBA00022737"/>
    </source>
</evidence>
<comment type="similarity">
    <text evidence="1">Belongs to the WD repeat EIF2A family.</text>
</comment>